<protein>
    <submittedName>
        <fullName evidence="3">Uncharacterized protein</fullName>
    </submittedName>
</protein>
<comment type="caution">
    <text evidence="3">The sequence shown here is derived from an EMBL/GenBank/DDBJ whole genome shotgun (WGS) entry which is preliminary data.</text>
</comment>
<evidence type="ECO:0000256" key="1">
    <source>
        <dbReference type="SAM" id="Coils"/>
    </source>
</evidence>
<evidence type="ECO:0000313" key="3">
    <source>
        <dbReference type="EMBL" id="KAK1419460.1"/>
    </source>
</evidence>
<feature type="coiled-coil region" evidence="1">
    <location>
        <begin position="523"/>
        <end position="557"/>
    </location>
</feature>
<reference evidence="3" key="1">
    <citation type="journal article" date="2023" name="bioRxiv">
        <title>Improved chromosome-level genome assembly for marigold (Tagetes erecta).</title>
        <authorList>
            <person name="Jiang F."/>
            <person name="Yuan L."/>
            <person name="Wang S."/>
            <person name="Wang H."/>
            <person name="Xu D."/>
            <person name="Wang A."/>
            <person name="Fan W."/>
        </authorList>
    </citation>
    <scope>NUCLEOTIDE SEQUENCE</scope>
    <source>
        <strain evidence="3">WSJ</strain>
        <tissue evidence="3">Leaf</tissue>
    </source>
</reference>
<proteinExistence type="predicted"/>
<keyword evidence="1" id="KW-0175">Coiled coil</keyword>
<dbReference type="AlphaFoldDB" id="A0AAD8NKM4"/>
<keyword evidence="4" id="KW-1185">Reference proteome</keyword>
<dbReference type="EMBL" id="JAUHHV010000007">
    <property type="protein sequence ID" value="KAK1419460.1"/>
    <property type="molecule type" value="Genomic_DNA"/>
</dbReference>
<feature type="region of interest" description="Disordered" evidence="2">
    <location>
        <begin position="451"/>
        <end position="472"/>
    </location>
</feature>
<dbReference type="Proteomes" id="UP001229421">
    <property type="component" value="Unassembled WGS sequence"/>
</dbReference>
<sequence length="770" mass="87425">MNDLKFEPKHNLVACLDESIPEVEGYRDMIRFLRRTKYVYAMCAKPIVYARLIKSFWRTAEVVTDEAGVSVVRGNITRQLQLTVSEESIRTALRIDDDEIGAPDELTTAECQTCFINMGHPPIFPKQQFVRARLGKKWKLLCYVIQQCMSRRSAGFDNFPSDIASPIVAIAENRPFNMSKWIMKGFVFNLVKGKRFKFLMYPRFLQLMINIAHPIIREEGVNGDLLVTEDMNALSYRKMRIGNVAEVQMFDYMLHISNNDEDIGEVYHHISQGEVVNPEELIDELPDALKSEAEREEESDSESEEEESDDSDDDDGDGGNVDVVEGDYVESMSEEAEKEDVEMNVEVAEPVMIEIVEADEPVEGVKEVEDSVVEAPKDITVHYTRSRRSKTVIDPMIVEEPSMSEDVSVPEQVDVVQIAQEVVAEVETVAQTVDDTNACVFVSEPVDVATSSKAAEHVDQPKESSPKVGSSVNLNEEEDKVFHLERMIAKLLDANALLKASNERKKKRLEEFWAIHQKNLETFKVLDADHEKLKADYEELQAECNTLRAEKEVLESWMKDKESVSSESEKDFVVEEDVGVSETPRDVTVYQTRSKTVTEPIAESVPIPGEAADIVNIDKAEGKRKLDAVTEIVKEDEIAKKARTEETVQIEPIQSESVPATEVPKVVEKDESVKDRTIDETVQFEPIQTDTTHTIEALDDLDDIDFTDSEPEANHVDDIPTDLDERFVYLEKMKYNPVYLNGFTVSQINEEYEKCMNAQEFVNGHRFKKV</sequence>
<name>A0AAD8NKM4_TARER</name>
<feature type="region of interest" description="Disordered" evidence="2">
    <location>
        <begin position="290"/>
        <end position="323"/>
    </location>
</feature>
<organism evidence="3 4">
    <name type="scientific">Tagetes erecta</name>
    <name type="common">African marigold</name>
    <dbReference type="NCBI Taxonomy" id="13708"/>
    <lineage>
        <taxon>Eukaryota</taxon>
        <taxon>Viridiplantae</taxon>
        <taxon>Streptophyta</taxon>
        <taxon>Embryophyta</taxon>
        <taxon>Tracheophyta</taxon>
        <taxon>Spermatophyta</taxon>
        <taxon>Magnoliopsida</taxon>
        <taxon>eudicotyledons</taxon>
        <taxon>Gunneridae</taxon>
        <taxon>Pentapetalae</taxon>
        <taxon>asterids</taxon>
        <taxon>campanulids</taxon>
        <taxon>Asterales</taxon>
        <taxon>Asteraceae</taxon>
        <taxon>Asteroideae</taxon>
        <taxon>Heliantheae alliance</taxon>
        <taxon>Tageteae</taxon>
        <taxon>Tagetes</taxon>
    </lineage>
</organism>
<evidence type="ECO:0000256" key="2">
    <source>
        <dbReference type="SAM" id="MobiDB-lite"/>
    </source>
</evidence>
<gene>
    <name evidence="3" type="ORF">QVD17_28629</name>
</gene>
<feature type="compositionally biased region" description="Acidic residues" evidence="2">
    <location>
        <begin position="294"/>
        <end position="317"/>
    </location>
</feature>
<accession>A0AAD8NKM4</accession>
<feature type="compositionally biased region" description="Basic and acidic residues" evidence="2">
    <location>
        <begin position="454"/>
        <end position="465"/>
    </location>
</feature>
<evidence type="ECO:0000313" key="4">
    <source>
        <dbReference type="Proteomes" id="UP001229421"/>
    </source>
</evidence>